<keyword evidence="1" id="KW-0732">Signal</keyword>
<keyword evidence="3" id="KW-1185">Reference proteome</keyword>
<organism evidence="2 3">
    <name type="scientific">Dioscorea zingiberensis</name>
    <dbReference type="NCBI Taxonomy" id="325984"/>
    <lineage>
        <taxon>Eukaryota</taxon>
        <taxon>Viridiplantae</taxon>
        <taxon>Streptophyta</taxon>
        <taxon>Embryophyta</taxon>
        <taxon>Tracheophyta</taxon>
        <taxon>Spermatophyta</taxon>
        <taxon>Magnoliopsida</taxon>
        <taxon>Liliopsida</taxon>
        <taxon>Dioscoreales</taxon>
        <taxon>Dioscoreaceae</taxon>
        <taxon>Dioscorea</taxon>
    </lineage>
</organism>
<dbReference type="AlphaFoldDB" id="A0A9D5D5P0"/>
<comment type="caution">
    <text evidence="2">The sequence shown here is derived from an EMBL/GenBank/DDBJ whole genome shotgun (WGS) entry which is preliminary data.</text>
</comment>
<evidence type="ECO:0000313" key="2">
    <source>
        <dbReference type="EMBL" id="KAJ0985169.1"/>
    </source>
</evidence>
<sequence>MCFTMIFKKFSALMTFSTCIHVLALNRFCTTGLTFPPRALKEYAGSLSIHMEGYGIATHGEYYPKVRGRYGRCYFSDAGLLHQSN</sequence>
<protein>
    <submittedName>
        <fullName evidence="2">Uncharacterized protein</fullName>
    </submittedName>
</protein>
<dbReference type="EMBL" id="JAGGNH010000001">
    <property type="protein sequence ID" value="KAJ0985169.1"/>
    <property type="molecule type" value="Genomic_DNA"/>
</dbReference>
<reference evidence="2" key="1">
    <citation type="submission" date="2021-03" db="EMBL/GenBank/DDBJ databases">
        <authorList>
            <person name="Li Z."/>
            <person name="Yang C."/>
        </authorList>
    </citation>
    <scope>NUCLEOTIDE SEQUENCE</scope>
    <source>
        <strain evidence="2">Dzin_1.0</strain>
        <tissue evidence="2">Leaf</tissue>
    </source>
</reference>
<accession>A0A9D5D5P0</accession>
<proteinExistence type="predicted"/>
<feature type="chain" id="PRO_5039418135" evidence="1">
    <location>
        <begin position="25"/>
        <end position="85"/>
    </location>
</feature>
<dbReference type="Proteomes" id="UP001085076">
    <property type="component" value="Miscellaneous, Linkage group lg01"/>
</dbReference>
<evidence type="ECO:0000313" key="3">
    <source>
        <dbReference type="Proteomes" id="UP001085076"/>
    </source>
</evidence>
<feature type="signal peptide" evidence="1">
    <location>
        <begin position="1"/>
        <end position="24"/>
    </location>
</feature>
<evidence type="ECO:0000256" key="1">
    <source>
        <dbReference type="SAM" id="SignalP"/>
    </source>
</evidence>
<reference evidence="2" key="2">
    <citation type="journal article" date="2022" name="Hortic Res">
        <title>The genome of Dioscorea zingiberensis sheds light on the biosynthesis, origin and evolution of the medicinally important diosgenin saponins.</title>
        <authorList>
            <person name="Li Y."/>
            <person name="Tan C."/>
            <person name="Li Z."/>
            <person name="Guo J."/>
            <person name="Li S."/>
            <person name="Chen X."/>
            <person name="Wang C."/>
            <person name="Dai X."/>
            <person name="Yang H."/>
            <person name="Song W."/>
            <person name="Hou L."/>
            <person name="Xu J."/>
            <person name="Tong Z."/>
            <person name="Xu A."/>
            <person name="Yuan X."/>
            <person name="Wang W."/>
            <person name="Yang Q."/>
            <person name="Chen L."/>
            <person name="Sun Z."/>
            <person name="Wang K."/>
            <person name="Pan B."/>
            <person name="Chen J."/>
            <person name="Bao Y."/>
            <person name="Liu F."/>
            <person name="Qi X."/>
            <person name="Gang D.R."/>
            <person name="Wen J."/>
            <person name="Li J."/>
        </authorList>
    </citation>
    <scope>NUCLEOTIDE SEQUENCE</scope>
    <source>
        <strain evidence="2">Dzin_1.0</strain>
    </source>
</reference>
<name>A0A9D5D5P0_9LILI</name>
<gene>
    <name evidence="2" type="ORF">J5N97_003525</name>
</gene>